<gene>
    <name evidence="11" type="primary">ltrA</name>
    <name evidence="11" type="ORF">F9B85_14010</name>
</gene>
<dbReference type="InterPro" id="IPR051083">
    <property type="entry name" value="GrpII_Intron_Splice-Mob/Def"/>
</dbReference>
<evidence type="ECO:0000256" key="7">
    <source>
        <dbReference type="ARBA" id="ARBA00023118"/>
    </source>
</evidence>
<dbReference type="Pfam" id="PF08388">
    <property type="entry name" value="GIIM"/>
    <property type="match status" value="1"/>
</dbReference>
<keyword evidence="3 11" id="KW-0548">Nucleotidyltransferase</keyword>
<dbReference type="GO" id="GO:0046872">
    <property type="term" value="F:metal ion binding"/>
    <property type="evidence" value="ECO:0007669"/>
    <property type="project" value="UniProtKB-KW"/>
</dbReference>
<dbReference type="Pfam" id="PF00078">
    <property type="entry name" value="RVT_1"/>
    <property type="match status" value="1"/>
</dbReference>
<dbReference type="PANTHER" id="PTHR34047:SF3">
    <property type="entry name" value="BLR2052 PROTEIN"/>
    <property type="match status" value="1"/>
</dbReference>
<dbReference type="PRINTS" id="PR00866">
    <property type="entry name" value="RNADNAPOLMS"/>
</dbReference>
<comment type="similarity">
    <text evidence="8">Belongs to the bacterial reverse transcriptase family.</text>
</comment>
<evidence type="ECO:0000256" key="8">
    <source>
        <dbReference type="ARBA" id="ARBA00034120"/>
    </source>
</evidence>
<keyword evidence="12" id="KW-1185">Reference proteome</keyword>
<evidence type="ECO:0000256" key="3">
    <source>
        <dbReference type="ARBA" id="ARBA00022695"/>
    </source>
</evidence>
<comment type="catalytic activity">
    <reaction evidence="9">
        <text>DNA(n) + a 2'-deoxyribonucleoside 5'-triphosphate = DNA(n+1) + diphosphate</text>
        <dbReference type="Rhea" id="RHEA:22508"/>
        <dbReference type="Rhea" id="RHEA-COMP:17339"/>
        <dbReference type="Rhea" id="RHEA-COMP:17340"/>
        <dbReference type="ChEBI" id="CHEBI:33019"/>
        <dbReference type="ChEBI" id="CHEBI:61560"/>
        <dbReference type="ChEBI" id="CHEBI:173112"/>
        <dbReference type="EC" id="2.7.7.49"/>
    </reaction>
</comment>
<dbReference type="GO" id="GO:0051607">
    <property type="term" value="P:defense response to virus"/>
    <property type="evidence" value="ECO:0007669"/>
    <property type="project" value="UniProtKB-KW"/>
</dbReference>
<dbReference type="GO" id="GO:0003964">
    <property type="term" value="F:RNA-directed DNA polymerase activity"/>
    <property type="evidence" value="ECO:0007669"/>
    <property type="project" value="UniProtKB-KW"/>
</dbReference>
<evidence type="ECO:0000313" key="12">
    <source>
        <dbReference type="Proteomes" id="UP000468766"/>
    </source>
</evidence>
<dbReference type="EMBL" id="WBXO01000028">
    <property type="protein sequence ID" value="KAB2950686.1"/>
    <property type="molecule type" value="Genomic_DNA"/>
</dbReference>
<protein>
    <recommendedName>
        <fullName evidence="1">RNA-directed DNA polymerase</fullName>
        <ecNumber evidence="1">2.7.7.49</ecNumber>
    </recommendedName>
</protein>
<sequence>MNKTKSFAISKQMVFKAYNQVVANRGAAGIDNISIEQFQEKLSKNLYKIWNRLSSGSYFPPSVKAVEIPKKNGGTRVLGVPTVADRIAQMVVRNSFEPKAEKHFLPDSYGYRPRRSAHDALAVTRKRCWQMNWVLEFDIKGLFDNIDHELLMKAVTKHTDCKWELLYIKRWLTAPFEKKNGEIVPRNSGVPQGGVISPVLANLFLHYTFDKWMVINFPNNPWCRYADDGIVHCKSKEQAEYIRISLEKRLEQCKLAMHPDKTKIVYCKDSNRKGNHENIQFTFLGYTYKPRKAKGQNGTVFTSFLPAISKKAKEHIRQTIKSWRLLWMTNKSLVDIAWQYNPVIRGWLNYYGKYGKKELTKVLEHINLHLSLWIRRKYKKYKTKPTQARQLLSYIATKERNLFAHWKVGIT</sequence>
<evidence type="ECO:0000256" key="4">
    <source>
        <dbReference type="ARBA" id="ARBA00022723"/>
    </source>
</evidence>
<proteinExistence type="inferred from homology"/>
<dbReference type="InterPro" id="IPR043502">
    <property type="entry name" value="DNA/RNA_pol_sf"/>
</dbReference>
<evidence type="ECO:0000313" key="11">
    <source>
        <dbReference type="EMBL" id="KAB2950686.1"/>
    </source>
</evidence>
<name>A0A6I0EYV4_9FIRM</name>
<keyword evidence="6 11" id="KW-0695">RNA-directed DNA polymerase</keyword>
<dbReference type="OrthoDB" id="9793236at2"/>
<dbReference type="GO" id="GO:0003723">
    <property type="term" value="F:RNA binding"/>
    <property type="evidence" value="ECO:0007669"/>
    <property type="project" value="InterPro"/>
</dbReference>
<comment type="caution">
    <text evidence="11">The sequence shown here is derived from an EMBL/GenBank/DDBJ whole genome shotgun (WGS) entry which is preliminary data.</text>
</comment>
<dbReference type="PROSITE" id="PS50878">
    <property type="entry name" value="RT_POL"/>
    <property type="match status" value="1"/>
</dbReference>
<keyword evidence="2 11" id="KW-0808">Transferase</keyword>
<dbReference type="PANTHER" id="PTHR34047">
    <property type="entry name" value="NUCLEAR INTRON MATURASE 1, MITOCHONDRIAL-RELATED"/>
    <property type="match status" value="1"/>
</dbReference>
<dbReference type="RefSeq" id="WP_151621827.1">
    <property type="nucleotide sequence ID" value="NZ_WBXO01000028.1"/>
</dbReference>
<dbReference type="InterPro" id="IPR000123">
    <property type="entry name" value="Reverse_transcriptase_msDNA"/>
</dbReference>
<accession>A0A6I0EYV4</accession>
<organism evidence="11 12">
    <name type="scientific">Heliorestis acidaminivorans</name>
    <dbReference type="NCBI Taxonomy" id="553427"/>
    <lineage>
        <taxon>Bacteria</taxon>
        <taxon>Bacillati</taxon>
        <taxon>Bacillota</taxon>
        <taxon>Clostridia</taxon>
        <taxon>Eubacteriales</taxon>
        <taxon>Heliobacteriaceae</taxon>
        <taxon>Heliorestis</taxon>
    </lineage>
</organism>
<keyword evidence="5" id="KW-0460">Magnesium</keyword>
<dbReference type="InterPro" id="IPR000477">
    <property type="entry name" value="RT_dom"/>
</dbReference>
<feature type="domain" description="Reverse transcriptase" evidence="10">
    <location>
        <begin position="49"/>
        <end position="288"/>
    </location>
</feature>
<keyword evidence="4" id="KW-0479">Metal-binding</keyword>
<dbReference type="SUPFAM" id="SSF56672">
    <property type="entry name" value="DNA/RNA polymerases"/>
    <property type="match status" value="1"/>
</dbReference>
<evidence type="ECO:0000256" key="6">
    <source>
        <dbReference type="ARBA" id="ARBA00022918"/>
    </source>
</evidence>
<evidence type="ECO:0000256" key="1">
    <source>
        <dbReference type="ARBA" id="ARBA00012493"/>
    </source>
</evidence>
<evidence type="ECO:0000256" key="9">
    <source>
        <dbReference type="ARBA" id="ARBA00048173"/>
    </source>
</evidence>
<dbReference type="AlphaFoldDB" id="A0A6I0EYV4"/>
<dbReference type="InterPro" id="IPR030931">
    <property type="entry name" value="Group_II_RT_mat"/>
</dbReference>
<dbReference type="Proteomes" id="UP000468766">
    <property type="component" value="Unassembled WGS sequence"/>
</dbReference>
<dbReference type="NCBIfam" id="TIGR04416">
    <property type="entry name" value="group_II_RT_mat"/>
    <property type="match status" value="1"/>
</dbReference>
<dbReference type="CDD" id="cd01651">
    <property type="entry name" value="RT_G2_intron"/>
    <property type="match status" value="1"/>
</dbReference>
<keyword evidence="7" id="KW-0051">Antiviral defense</keyword>
<reference evidence="11 12" key="1">
    <citation type="submission" date="2019-10" db="EMBL/GenBank/DDBJ databases">
        <title>Whole-genome sequence of the extremophile Heliorestis acidaminivorans DSM 24790.</title>
        <authorList>
            <person name="Kyndt J.A."/>
            <person name="Meyer T.E."/>
        </authorList>
    </citation>
    <scope>NUCLEOTIDE SEQUENCE [LARGE SCALE GENOMIC DNA]</scope>
    <source>
        <strain evidence="11 12">DSM 24790</strain>
    </source>
</reference>
<evidence type="ECO:0000259" key="10">
    <source>
        <dbReference type="PROSITE" id="PS50878"/>
    </source>
</evidence>
<dbReference type="EC" id="2.7.7.49" evidence="1"/>
<evidence type="ECO:0000256" key="2">
    <source>
        <dbReference type="ARBA" id="ARBA00022679"/>
    </source>
</evidence>
<evidence type="ECO:0000256" key="5">
    <source>
        <dbReference type="ARBA" id="ARBA00022842"/>
    </source>
</evidence>
<dbReference type="InterPro" id="IPR013597">
    <property type="entry name" value="Mat_intron_G2"/>
</dbReference>